<name>A0A914D0I7_9BILA</name>
<dbReference type="AlphaFoldDB" id="A0A914D0I7"/>
<keyword evidence="3" id="KW-1185">Reference proteome</keyword>
<dbReference type="Proteomes" id="UP000887540">
    <property type="component" value="Unplaced"/>
</dbReference>
<comment type="similarity">
    <text evidence="1">Belongs to the nematode receptor-like protein sre family.</text>
</comment>
<keyword evidence="2" id="KW-0472">Membrane</keyword>
<evidence type="ECO:0000256" key="2">
    <source>
        <dbReference type="SAM" id="Phobius"/>
    </source>
</evidence>
<keyword evidence="2" id="KW-0812">Transmembrane</keyword>
<keyword evidence="2" id="KW-1133">Transmembrane helix</keyword>
<dbReference type="WBParaSite" id="ACRNAN_scaffold1608.g31349.t1">
    <property type="protein sequence ID" value="ACRNAN_scaffold1608.g31349.t1"/>
    <property type="gene ID" value="ACRNAN_scaffold1608.g31349"/>
</dbReference>
<protein>
    <submittedName>
        <fullName evidence="4">Uncharacterized protein</fullName>
    </submittedName>
</protein>
<reference evidence="4" key="1">
    <citation type="submission" date="2022-11" db="UniProtKB">
        <authorList>
            <consortium name="WormBaseParasite"/>
        </authorList>
    </citation>
    <scope>IDENTIFICATION</scope>
</reference>
<sequence>MQLSENIRFLKIVKWCMFTMIVGVILAISVYIWGYFDRGYSLMRYTVLNSIITFNGILLPIVTIITVPVWKQEFVK</sequence>
<dbReference type="GO" id="GO:0016020">
    <property type="term" value="C:membrane"/>
    <property type="evidence" value="ECO:0007669"/>
    <property type="project" value="InterPro"/>
</dbReference>
<dbReference type="InterPro" id="IPR004151">
    <property type="entry name" value="7TM_GPCR_serpentine_rcpt_Sre"/>
</dbReference>
<dbReference type="Pfam" id="PF03125">
    <property type="entry name" value="Sre"/>
    <property type="match status" value="1"/>
</dbReference>
<organism evidence="3 4">
    <name type="scientific">Acrobeloides nanus</name>
    <dbReference type="NCBI Taxonomy" id="290746"/>
    <lineage>
        <taxon>Eukaryota</taxon>
        <taxon>Metazoa</taxon>
        <taxon>Ecdysozoa</taxon>
        <taxon>Nematoda</taxon>
        <taxon>Chromadorea</taxon>
        <taxon>Rhabditida</taxon>
        <taxon>Tylenchina</taxon>
        <taxon>Cephalobomorpha</taxon>
        <taxon>Cephaloboidea</taxon>
        <taxon>Cephalobidae</taxon>
        <taxon>Acrobeloides</taxon>
    </lineage>
</organism>
<feature type="transmembrane region" description="Helical" evidence="2">
    <location>
        <begin position="12"/>
        <end position="36"/>
    </location>
</feature>
<evidence type="ECO:0000256" key="1">
    <source>
        <dbReference type="ARBA" id="ARBA00006803"/>
    </source>
</evidence>
<accession>A0A914D0I7</accession>
<feature type="transmembrane region" description="Helical" evidence="2">
    <location>
        <begin position="48"/>
        <end position="70"/>
    </location>
</feature>
<dbReference type="GO" id="GO:0007606">
    <property type="term" value="P:sensory perception of chemical stimulus"/>
    <property type="evidence" value="ECO:0007669"/>
    <property type="project" value="InterPro"/>
</dbReference>
<proteinExistence type="inferred from homology"/>
<evidence type="ECO:0000313" key="3">
    <source>
        <dbReference type="Proteomes" id="UP000887540"/>
    </source>
</evidence>
<evidence type="ECO:0000313" key="4">
    <source>
        <dbReference type="WBParaSite" id="ACRNAN_scaffold1608.g31349.t1"/>
    </source>
</evidence>